<dbReference type="GO" id="GO:0008270">
    <property type="term" value="F:zinc ion binding"/>
    <property type="evidence" value="ECO:0007669"/>
    <property type="project" value="UniProtKB-KW"/>
</dbReference>
<feature type="compositionally biased region" description="Polar residues" evidence="5">
    <location>
        <begin position="967"/>
        <end position="996"/>
    </location>
</feature>
<dbReference type="EMBL" id="CAXLJL010001000">
    <property type="protein sequence ID" value="CAL5142295.1"/>
    <property type="molecule type" value="Genomic_DNA"/>
</dbReference>
<organism evidence="7 8">
    <name type="scientific">Calicophoron daubneyi</name>
    <name type="common">Rumen fluke</name>
    <name type="synonym">Paramphistomum daubneyi</name>
    <dbReference type="NCBI Taxonomy" id="300641"/>
    <lineage>
        <taxon>Eukaryota</taxon>
        <taxon>Metazoa</taxon>
        <taxon>Spiralia</taxon>
        <taxon>Lophotrochozoa</taxon>
        <taxon>Platyhelminthes</taxon>
        <taxon>Trematoda</taxon>
        <taxon>Digenea</taxon>
        <taxon>Plagiorchiida</taxon>
        <taxon>Pronocephalata</taxon>
        <taxon>Paramphistomoidea</taxon>
        <taxon>Paramphistomidae</taxon>
        <taxon>Calicophoron</taxon>
    </lineage>
</organism>
<sequence>MFVAPRTQIGRPGETSVARGRPAEIVYQAIPTCKYCAEPGNKIASTEEFPALTKSQPISFGVMPNRKIRNLSPLLPIVPGREAASTHTPKKKRIKRKKLSTSSESFIQKDVVHAKSGLSTTVADTADRGPNSTCYGSDAPIWHAKNSDSKLGRSVPITSEPLTSFRAEDEGFVEGLIEPTPTSPVCSSSPTDACSTVAVVVSNCATSVGSPSESVVSAAHSNVERNSAKLSQTIQRTTNLGHEKTEQDSGKSIDGGIFGSPDMPQLWENNSPAFGETSSSAQSSSTSSGRSISGSPPTDEVSTRSFNEVYLHSPVRDPVQPTEDGDNDLDEDEMEGTDLLHLISNSLDRFNAIVHPHDLSNLTSGLGASDGLLSDNGFSSNLCEQPSTRVAKQFADLMSNEQLQFPPMSWLQSRLAASCPNRSPILIGQNQCAFHVAGDCRGCNSSPPPPAFFPSSSGSGPSSSSRPVQASSNNHDNITTDDSPVDRLLPTSSFSSNRINSNAESSFRSFCPQVRGLSVCPADQMSTTSGIVGSAGTAVGGDVTRAAQSQHTQASAMMSFSLYSGLQSSSLLDCNSCVDAASHMPIVGSVKNLAHSDSATIAPWSESLSKSPTKAAEIEDNNSSTRLLNESVGAGQTNNADLDTIVGSLDWLTLGNGSSGKWPLGGVGGTNGTPSTGIFTKNMHASEHLATVVGQSYPGYTSSSVTQRCAQQLPPDSSPPPLSDLANSAPLDRDPNVNCFHCLDTLECLIDGPGDNAFSFNGRNDPIGSDTKCRRSVLSTCLAASGGGATHDYSSWNRKPTSTATGLTRIRPSYFVSDNIGRSLGPNTCFDSAELRTSDEMGFITSNATCSNTRMARDSQRPLHGPTARTGSESTAVSSSLGPNTFLSASIGASNFRTAIPDSNPDSLSYLITESSALPSNQFPLGSSFSYGLTCASSSNLHSKSPSRGLNNLQEGQRNILPRRYNNCHNPNLTAGHTQSSSSERPTAFSMVSQCPSSHRASSNGSSSMSSSPPRSGNISSSNKSSAASSVADGSGVGVSENGKPVIAKWRRACSFYLRGHCKKEDCEFAHDLTKVTCKFWELGECFKGPTCPFLHGYPPELSEEQ</sequence>
<accession>A0AAV2U0M7</accession>
<evidence type="ECO:0000256" key="5">
    <source>
        <dbReference type="SAM" id="MobiDB-lite"/>
    </source>
</evidence>
<dbReference type="InterPro" id="IPR000571">
    <property type="entry name" value="Znf_CCCH"/>
</dbReference>
<evidence type="ECO:0000256" key="4">
    <source>
        <dbReference type="PROSITE-ProRule" id="PRU00723"/>
    </source>
</evidence>
<feature type="compositionally biased region" description="Low complexity" evidence="5">
    <location>
        <begin position="453"/>
        <end position="472"/>
    </location>
</feature>
<feature type="compositionally biased region" description="Low complexity" evidence="5">
    <location>
        <begin position="997"/>
        <end position="1040"/>
    </location>
</feature>
<evidence type="ECO:0000256" key="3">
    <source>
        <dbReference type="ARBA" id="ARBA00022833"/>
    </source>
</evidence>
<feature type="region of interest" description="Disordered" evidence="5">
    <location>
        <begin position="854"/>
        <end position="880"/>
    </location>
</feature>
<feature type="region of interest" description="Disordered" evidence="5">
    <location>
        <begin position="238"/>
        <end position="303"/>
    </location>
</feature>
<keyword evidence="1 4" id="KW-0479">Metal-binding</keyword>
<feature type="compositionally biased region" description="Polar residues" evidence="5">
    <location>
        <begin position="869"/>
        <end position="880"/>
    </location>
</feature>
<feature type="region of interest" description="Disordered" evidence="5">
    <location>
        <begin position="704"/>
        <end position="729"/>
    </location>
</feature>
<evidence type="ECO:0000313" key="7">
    <source>
        <dbReference type="EMBL" id="CAL5142295.1"/>
    </source>
</evidence>
<feature type="region of interest" description="Disordered" evidence="5">
    <location>
        <begin position="311"/>
        <end position="330"/>
    </location>
</feature>
<dbReference type="SMART" id="SM00356">
    <property type="entry name" value="ZnF_C3H1"/>
    <property type="match status" value="2"/>
</dbReference>
<evidence type="ECO:0000259" key="6">
    <source>
        <dbReference type="PROSITE" id="PS50103"/>
    </source>
</evidence>
<feature type="region of interest" description="Disordered" evidence="5">
    <location>
        <begin position="451"/>
        <end position="493"/>
    </location>
</feature>
<evidence type="ECO:0000256" key="1">
    <source>
        <dbReference type="ARBA" id="ARBA00022723"/>
    </source>
</evidence>
<feature type="compositionally biased region" description="Polar residues" evidence="5">
    <location>
        <begin position="473"/>
        <end position="482"/>
    </location>
</feature>
<dbReference type="Gene3D" id="4.10.1000.10">
    <property type="entry name" value="Zinc finger, CCCH-type"/>
    <property type="match status" value="1"/>
</dbReference>
<dbReference type="InterPro" id="IPR036855">
    <property type="entry name" value="Znf_CCCH_sf"/>
</dbReference>
<feature type="zinc finger region" description="C3H1-type" evidence="4">
    <location>
        <begin position="1072"/>
        <end position="1099"/>
    </location>
</feature>
<dbReference type="Proteomes" id="UP001497525">
    <property type="component" value="Unassembled WGS sequence"/>
</dbReference>
<keyword evidence="2 4" id="KW-0863">Zinc-finger</keyword>
<dbReference type="AlphaFoldDB" id="A0AAV2U0M7"/>
<evidence type="ECO:0000313" key="8">
    <source>
        <dbReference type="Proteomes" id="UP001497525"/>
    </source>
</evidence>
<comment type="caution">
    <text evidence="7">The sequence shown here is derived from an EMBL/GenBank/DDBJ whole genome shotgun (WGS) entry which is preliminary data.</text>
</comment>
<feature type="compositionally biased region" description="Low complexity" evidence="5">
    <location>
        <begin position="278"/>
        <end position="295"/>
    </location>
</feature>
<keyword evidence="3 4" id="KW-0862">Zinc</keyword>
<reference evidence="7" key="1">
    <citation type="submission" date="2024-06" db="EMBL/GenBank/DDBJ databases">
        <authorList>
            <person name="Liu X."/>
            <person name="Lenzi L."/>
            <person name="Haldenby T S."/>
            <person name="Uol C."/>
        </authorList>
    </citation>
    <scope>NUCLEOTIDE SEQUENCE</scope>
</reference>
<evidence type="ECO:0000256" key="2">
    <source>
        <dbReference type="ARBA" id="ARBA00022771"/>
    </source>
</evidence>
<feature type="region of interest" description="Disordered" evidence="5">
    <location>
        <begin position="963"/>
        <end position="1042"/>
    </location>
</feature>
<dbReference type="PROSITE" id="PS50103">
    <property type="entry name" value="ZF_C3H1"/>
    <property type="match status" value="1"/>
</dbReference>
<feature type="domain" description="C3H1-type" evidence="6">
    <location>
        <begin position="1072"/>
        <end position="1099"/>
    </location>
</feature>
<name>A0AAV2U0M7_CALDB</name>
<feature type="compositionally biased region" description="Basic and acidic residues" evidence="5">
    <location>
        <begin position="241"/>
        <end position="251"/>
    </location>
</feature>
<gene>
    <name evidence="7" type="ORF">CDAUBV1_LOCUS17541</name>
</gene>
<dbReference type="SUPFAM" id="SSF90229">
    <property type="entry name" value="CCCH zinc finger"/>
    <property type="match status" value="1"/>
</dbReference>
<proteinExistence type="predicted"/>
<protein>
    <recommendedName>
        <fullName evidence="6">C3H1-type domain-containing protein</fullName>
    </recommendedName>
</protein>